<dbReference type="InterPro" id="IPR011330">
    <property type="entry name" value="Glyco_hydro/deAcase_b/a-brl"/>
</dbReference>
<proteinExistence type="predicted"/>
<dbReference type="Proteomes" id="UP000075606">
    <property type="component" value="Unassembled WGS sequence"/>
</dbReference>
<comment type="caution">
    <text evidence="5">The sequence shown here is derived from an EMBL/GenBank/DDBJ whole genome shotgun (WGS) entry which is preliminary data.</text>
</comment>
<evidence type="ECO:0000256" key="2">
    <source>
        <dbReference type="ARBA" id="ARBA00022729"/>
    </source>
</evidence>
<feature type="signal peptide" evidence="3">
    <location>
        <begin position="1"/>
        <end position="22"/>
    </location>
</feature>
<evidence type="ECO:0000259" key="4">
    <source>
        <dbReference type="PROSITE" id="PS51677"/>
    </source>
</evidence>
<sequence>MWLKNKFLFLALTLLLAPRLLAQTSSIATFVYHRFGDDRFPSTNIKLAQFEAHLKYLKDNDYQVITLSEAIERVKKRNRFPKTAVLTVDDGYKTFYKNAIPLLKKYGFTATLFVNTETVGGSDYMDWNEITEVQQAGIEIGNHSHSHAYFLNGNHNQFLEDLKTSEAQFEANLGEKPILFAYPYGEWNIEMAEHLKNEGYLGAAAQNSGLLYKEIPVFHLPRFPMSEAYAKLEDFVGKLKALPIEVTKYEPISSGYMGSESLPRLNMEFQESNLRLDQLQCFIQGAECKKSMQVVKDGVVKLNVRPDRDLKRRRTLFTITVPDNEGKWHWFSYLWVIPSIKE</sequence>
<dbReference type="GO" id="GO:0016810">
    <property type="term" value="F:hydrolase activity, acting on carbon-nitrogen (but not peptide) bonds"/>
    <property type="evidence" value="ECO:0007669"/>
    <property type="project" value="InterPro"/>
</dbReference>
<protein>
    <recommendedName>
        <fullName evidence="4">NodB homology domain-containing protein</fullName>
    </recommendedName>
</protein>
<evidence type="ECO:0000313" key="5">
    <source>
        <dbReference type="EMBL" id="KYG73973.1"/>
    </source>
</evidence>
<evidence type="ECO:0000256" key="1">
    <source>
        <dbReference type="ARBA" id="ARBA00004613"/>
    </source>
</evidence>
<dbReference type="GO" id="GO:0005576">
    <property type="term" value="C:extracellular region"/>
    <property type="evidence" value="ECO:0007669"/>
    <property type="project" value="UniProtKB-SubCell"/>
</dbReference>
<dbReference type="CDD" id="cd10973">
    <property type="entry name" value="CE4_DAC_u4_5s"/>
    <property type="match status" value="1"/>
</dbReference>
<keyword evidence="2 3" id="KW-0732">Signal</keyword>
<dbReference type="PANTHER" id="PTHR34216">
    <property type="match status" value="1"/>
</dbReference>
<dbReference type="PANTHER" id="PTHR34216:SF3">
    <property type="entry name" value="POLY-BETA-1,6-N-ACETYL-D-GLUCOSAMINE N-DEACETYLASE"/>
    <property type="match status" value="1"/>
</dbReference>
<keyword evidence="6" id="KW-1185">Reference proteome</keyword>
<dbReference type="OrthoDB" id="9778320at2"/>
<dbReference type="Pfam" id="PF01522">
    <property type="entry name" value="Polysacc_deac_1"/>
    <property type="match status" value="1"/>
</dbReference>
<dbReference type="RefSeq" id="WP_068223170.1">
    <property type="nucleotide sequence ID" value="NZ_LRPC01000028.1"/>
</dbReference>
<comment type="subcellular location">
    <subcellularLocation>
        <location evidence="1">Secreted</location>
    </subcellularLocation>
</comment>
<evidence type="ECO:0000313" key="6">
    <source>
        <dbReference type="Proteomes" id="UP000075606"/>
    </source>
</evidence>
<name>A0A150X5L0_9BACT</name>
<dbReference type="InterPro" id="IPR002509">
    <property type="entry name" value="NODB_dom"/>
</dbReference>
<accession>A0A150X5L0</accession>
<dbReference type="AlphaFoldDB" id="A0A150X5L0"/>
<dbReference type="PROSITE" id="PS51677">
    <property type="entry name" value="NODB"/>
    <property type="match status" value="1"/>
</dbReference>
<dbReference type="EMBL" id="LRPC01000028">
    <property type="protein sequence ID" value="KYG73973.1"/>
    <property type="molecule type" value="Genomic_DNA"/>
</dbReference>
<gene>
    <name evidence="5" type="ORF">AWW68_15020</name>
</gene>
<dbReference type="GO" id="GO:0005975">
    <property type="term" value="P:carbohydrate metabolic process"/>
    <property type="evidence" value="ECO:0007669"/>
    <property type="project" value="InterPro"/>
</dbReference>
<dbReference type="Gene3D" id="3.20.20.370">
    <property type="entry name" value="Glycoside hydrolase/deacetylase"/>
    <property type="match status" value="1"/>
</dbReference>
<evidence type="ECO:0000256" key="3">
    <source>
        <dbReference type="SAM" id="SignalP"/>
    </source>
</evidence>
<feature type="chain" id="PRO_5007574142" description="NodB homology domain-containing protein" evidence="3">
    <location>
        <begin position="23"/>
        <end position="342"/>
    </location>
</feature>
<feature type="domain" description="NodB homology" evidence="4">
    <location>
        <begin position="82"/>
        <end position="342"/>
    </location>
</feature>
<dbReference type="STRING" id="333140.AWW68_15020"/>
<dbReference type="InterPro" id="IPR051398">
    <property type="entry name" value="Polysacch_Deacetylase"/>
</dbReference>
<dbReference type="SUPFAM" id="SSF88713">
    <property type="entry name" value="Glycoside hydrolase/deacetylase"/>
    <property type="match status" value="1"/>
</dbReference>
<organism evidence="5 6">
    <name type="scientific">Roseivirga spongicola</name>
    <dbReference type="NCBI Taxonomy" id="333140"/>
    <lineage>
        <taxon>Bacteria</taxon>
        <taxon>Pseudomonadati</taxon>
        <taxon>Bacteroidota</taxon>
        <taxon>Cytophagia</taxon>
        <taxon>Cytophagales</taxon>
        <taxon>Roseivirgaceae</taxon>
        <taxon>Roseivirga</taxon>
    </lineage>
</organism>
<reference evidence="5 6" key="1">
    <citation type="submission" date="2016-01" db="EMBL/GenBank/DDBJ databases">
        <title>Genome sequencing of Roseivirga spongicola UST030701-084.</title>
        <authorList>
            <person name="Selvaratnam C."/>
            <person name="Thevarajoo S."/>
            <person name="Goh K.M."/>
            <person name="Ee R."/>
            <person name="Chan K.-G."/>
            <person name="Chong C.S."/>
        </authorList>
    </citation>
    <scope>NUCLEOTIDE SEQUENCE [LARGE SCALE GENOMIC DNA]</scope>
    <source>
        <strain evidence="5 6">UST030701-084</strain>
    </source>
</reference>